<dbReference type="Proteomes" id="UP000293638">
    <property type="component" value="Unassembled WGS sequence"/>
</dbReference>
<protein>
    <recommendedName>
        <fullName evidence="4">DUF3072 family protein</fullName>
    </recommendedName>
</protein>
<gene>
    <name evidence="2" type="ORF">EV189_0505</name>
</gene>
<dbReference type="RefSeq" id="WP_165400089.1">
    <property type="nucleotide sequence ID" value="NZ_SGXD01000001.1"/>
</dbReference>
<evidence type="ECO:0008006" key="4">
    <source>
        <dbReference type="Google" id="ProtNLM"/>
    </source>
</evidence>
<keyword evidence="3" id="KW-1185">Reference proteome</keyword>
<name>A0A4Q7NWH9_9ACTN</name>
<dbReference type="AlphaFoldDB" id="A0A4Q7NWH9"/>
<reference evidence="2 3" key="1">
    <citation type="submission" date="2019-02" db="EMBL/GenBank/DDBJ databases">
        <title>Genomic Encyclopedia of Type Strains, Phase IV (KMG-IV): sequencing the most valuable type-strain genomes for metagenomic binning, comparative biology and taxonomic classification.</title>
        <authorList>
            <person name="Goeker M."/>
        </authorList>
    </citation>
    <scope>NUCLEOTIDE SEQUENCE [LARGE SCALE GENOMIC DNA]</scope>
    <source>
        <strain evidence="2 3">DSM 45622</strain>
    </source>
</reference>
<dbReference type="EMBL" id="SGXD01000001">
    <property type="protein sequence ID" value="RZS91268.1"/>
    <property type="molecule type" value="Genomic_DNA"/>
</dbReference>
<evidence type="ECO:0000256" key="1">
    <source>
        <dbReference type="SAM" id="MobiDB-lite"/>
    </source>
</evidence>
<evidence type="ECO:0000313" key="2">
    <source>
        <dbReference type="EMBL" id="RZS91268.1"/>
    </source>
</evidence>
<feature type="region of interest" description="Disordered" evidence="1">
    <location>
        <begin position="1"/>
        <end position="39"/>
    </location>
</feature>
<organism evidence="2 3">
    <name type="scientific">Motilibacter rhizosphaerae</name>
    <dbReference type="NCBI Taxonomy" id="598652"/>
    <lineage>
        <taxon>Bacteria</taxon>
        <taxon>Bacillati</taxon>
        <taxon>Actinomycetota</taxon>
        <taxon>Actinomycetes</taxon>
        <taxon>Motilibacterales</taxon>
        <taxon>Motilibacteraceae</taxon>
        <taxon>Motilibacter</taxon>
    </lineage>
</organism>
<evidence type="ECO:0000313" key="3">
    <source>
        <dbReference type="Proteomes" id="UP000293638"/>
    </source>
</evidence>
<accession>A0A4Q7NWH9</accession>
<sequence length="55" mass="5918">MTTPSAEGPVFPGTAEPSSEHDPEFAEEYAESVGVDPSPEQIEHYEELVGDEPAE</sequence>
<proteinExistence type="predicted"/>
<comment type="caution">
    <text evidence="2">The sequence shown here is derived from an EMBL/GenBank/DDBJ whole genome shotgun (WGS) entry which is preliminary data.</text>
</comment>